<evidence type="ECO:0000313" key="2">
    <source>
        <dbReference type="Proteomes" id="UP000094444"/>
    </source>
</evidence>
<dbReference type="Gene3D" id="3.50.50.60">
    <property type="entry name" value="FAD/NAD(P)-binding domain"/>
    <property type="match status" value="1"/>
</dbReference>
<keyword evidence="2" id="KW-1185">Reference proteome</keyword>
<evidence type="ECO:0000313" key="1">
    <source>
        <dbReference type="EMBL" id="POS75285.1"/>
    </source>
</evidence>
<organism evidence="1 2">
    <name type="scientific">Diaporthe helianthi</name>
    <dbReference type="NCBI Taxonomy" id="158607"/>
    <lineage>
        <taxon>Eukaryota</taxon>
        <taxon>Fungi</taxon>
        <taxon>Dikarya</taxon>
        <taxon>Ascomycota</taxon>
        <taxon>Pezizomycotina</taxon>
        <taxon>Sordariomycetes</taxon>
        <taxon>Sordariomycetidae</taxon>
        <taxon>Diaporthales</taxon>
        <taxon>Diaporthaceae</taxon>
        <taxon>Diaporthe</taxon>
    </lineage>
</organism>
<dbReference type="InParanoid" id="A0A2P5HYG5"/>
<dbReference type="AlphaFoldDB" id="A0A2P5HYG5"/>
<sequence length="479" mass="51605">MSSIKQALVKTSGLLAALAASENSNVNVVTTDTLVIGGGAGGAHAAVRLTDYGQDVILVERESILGGAVDSFTDPTTGRTSDMGVGDFTDYGNVTGFFSRFNVPITHKPASASSAAPRRFDFSTGQAITNYSGPSQADVHAALEQYAAVAEKYEDILVPGYWNFPNASDIPEDLLLNFGAFVEKYNISAALPTIFQIAGAMGRVVDKEVLPVMRAFPAQTARTVLGTQKSYVTVSGRNQDLYDAVGEFLGDKVYYNTQAISSVRSDAGVAVTVQDINTGQKTIIQASNLVLGIAPDPSKFSILDLDDTELGVFSKFQYTREHIFVMSCPSLAQTNTSLANLPYSANDNTATHFPDYNFTGTISRVSANSTLFHTAIVGDKFLDPESAKAKLQSDIQTLVGAHDLPGSSSEAQLEYHLVSDHGFMHARVTADEYKAGFIQDLMALQGRRSTWYTGSAFSANWQTMLWEYNEILVPKILGR</sequence>
<dbReference type="OrthoDB" id="68575at2759"/>
<dbReference type="Pfam" id="PF13450">
    <property type="entry name" value="NAD_binding_8"/>
    <property type="match status" value="1"/>
</dbReference>
<dbReference type="Gene3D" id="1.10.405.20">
    <property type="match status" value="1"/>
</dbReference>
<dbReference type="SUPFAM" id="SSF51905">
    <property type="entry name" value="FAD/NAD(P)-binding domain"/>
    <property type="match status" value="1"/>
</dbReference>
<accession>A0A2P5HYG5</accession>
<dbReference type="PRINTS" id="PR00411">
    <property type="entry name" value="PNDRDTASEI"/>
</dbReference>
<protein>
    <submittedName>
        <fullName evidence="1">Amine oxidase</fullName>
    </submittedName>
</protein>
<dbReference type="EMBL" id="MAVT02000507">
    <property type="protein sequence ID" value="POS75285.1"/>
    <property type="molecule type" value="Genomic_DNA"/>
</dbReference>
<reference evidence="1" key="1">
    <citation type="submission" date="2017-09" db="EMBL/GenBank/DDBJ databases">
        <title>Polyketide synthases of a Diaporthe helianthi virulent isolate.</title>
        <authorList>
            <person name="Baroncelli R."/>
        </authorList>
    </citation>
    <scope>NUCLEOTIDE SEQUENCE [LARGE SCALE GENOMIC DNA]</scope>
    <source>
        <strain evidence="1">7/96</strain>
    </source>
</reference>
<dbReference type="InterPro" id="IPR036188">
    <property type="entry name" value="FAD/NAD-bd_sf"/>
</dbReference>
<dbReference type="Gene3D" id="3.30.70.1990">
    <property type="match status" value="1"/>
</dbReference>
<comment type="caution">
    <text evidence="1">The sequence shown here is derived from an EMBL/GenBank/DDBJ whole genome shotgun (WGS) entry which is preliminary data.</text>
</comment>
<dbReference type="STRING" id="158607.A0A2P5HYG5"/>
<name>A0A2P5HYG5_DIAHE</name>
<gene>
    <name evidence="1" type="ORF">DHEL01_v206327</name>
</gene>
<proteinExistence type="predicted"/>
<dbReference type="Proteomes" id="UP000094444">
    <property type="component" value="Unassembled WGS sequence"/>
</dbReference>